<name>A0A1W1DHY9_9ZZZZ</name>
<protein>
    <recommendedName>
        <fullName evidence="5">Methionine--tRNA ligase</fullName>
        <ecNumber evidence="4">6.1.1.10</ecNumber>
    </recommendedName>
    <alternativeName>
        <fullName evidence="16">Methionyl-tRNA synthetase</fullName>
    </alternativeName>
</protein>
<organism evidence="19">
    <name type="scientific">hydrothermal vent metagenome</name>
    <dbReference type="NCBI Taxonomy" id="652676"/>
    <lineage>
        <taxon>unclassified sequences</taxon>
        <taxon>metagenomes</taxon>
        <taxon>ecological metagenomes</taxon>
    </lineage>
</organism>
<dbReference type="GO" id="GO:0046872">
    <property type="term" value="F:metal ion binding"/>
    <property type="evidence" value="ECO:0007669"/>
    <property type="project" value="UniProtKB-KW"/>
</dbReference>
<dbReference type="GO" id="GO:0005829">
    <property type="term" value="C:cytosol"/>
    <property type="evidence" value="ECO:0007669"/>
    <property type="project" value="TreeGrafter"/>
</dbReference>
<evidence type="ECO:0000256" key="13">
    <source>
        <dbReference type="ARBA" id="ARBA00022884"/>
    </source>
</evidence>
<keyword evidence="9" id="KW-0479">Metal-binding</keyword>
<keyword evidence="10" id="KW-0547">Nucleotide-binding</keyword>
<dbReference type="EC" id="6.1.1.10" evidence="4"/>
<dbReference type="InterPro" id="IPR041872">
    <property type="entry name" value="Anticodon_Met"/>
</dbReference>
<proteinExistence type="predicted"/>
<dbReference type="InterPro" id="IPR023458">
    <property type="entry name" value="Met-tRNA_ligase_1"/>
</dbReference>
<dbReference type="EMBL" id="FPHV01000020">
    <property type="protein sequence ID" value="SFV80937.1"/>
    <property type="molecule type" value="Genomic_DNA"/>
</dbReference>
<dbReference type="GO" id="GO:0000049">
    <property type="term" value="F:tRNA binding"/>
    <property type="evidence" value="ECO:0007669"/>
    <property type="project" value="UniProtKB-KW"/>
</dbReference>
<dbReference type="GO" id="GO:0004825">
    <property type="term" value="F:methionine-tRNA ligase activity"/>
    <property type="evidence" value="ECO:0007669"/>
    <property type="project" value="UniProtKB-EC"/>
</dbReference>
<dbReference type="InterPro" id="IPR002547">
    <property type="entry name" value="tRNA-bd_dom"/>
</dbReference>
<evidence type="ECO:0000256" key="14">
    <source>
        <dbReference type="ARBA" id="ARBA00022917"/>
    </source>
</evidence>
<comment type="function">
    <text evidence="1">Is required not only for elongation of protein synthesis but also for the initiation of all mRNA translation through initiator tRNA(fMet) aminoacylation.</text>
</comment>
<evidence type="ECO:0000256" key="8">
    <source>
        <dbReference type="ARBA" id="ARBA00022598"/>
    </source>
</evidence>
<dbReference type="Gene3D" id="2.40.50.140">
    <property type="entry name" value="Nucleic acid-binding proteins"/>
    <property type="match status" value="1"/>
</dbReference>
<sequence length="225" mass="25497">MKLADKANQYIDEHKPWQLVKEEGKEAQVHDVTSLAINLFRVLMTYLKPVLPEMAKQAEDFLNIDKLNWNDIKHPLTKHQINKFKPLMSRIEDEQIEKVIEASKQNLQTTEEEKEDDNMISIDDFTKIDLRIAKIVKAQHVEGADKLLQLTLDIGEENTRNVFAGIKAHYNPEDLEGRLTVMVANLTPRKMKFGLSEGMVLAAGDGKSLHILSPDSGAKPGMKIS</sequence>
<evidence type="ECO:0000256" key="9">
    <source>
        <dbReference type="ARBA" id="ARBA00022723"/>
    </source>
</evidence>
<dbReference type="NCBIfam" id="TIGR00399">
    <property type="entry name" value="metG_C_term"/>
    <property type="match status" value="1"/>
</dbReference>
<comment type="subunit">
    <text evidence="3">Homodimer.</text>
</comment>
<dbReference type="InterPro" id="IPR004495">
    <property type="entry name" value="Met-tRNA-synth_bsu_C"/>
</dbReference>
<dbReference type="AlphaFoldDB" id="A0A1W1DHY9"/>
<evidence type="ECO:0000256" key="5">
    <source>
        <dbReference type="ARBA" id="ARBA00018753"/>
    </source>
</evidence>
<keyword evidence="12" id="KW-0067">ATP-binding</keyword>
<evidence type="ECO:0000259" key="18">
    <source>
        <dbReference type="PROSITE" id="PS50886"/>
    </source>
</evidence>
<keyword evidence="8 19" id="KW-0436">Ligase</keyword>
<evidence type="ECO:0000256" key="11">
    <source>
        <dbReference type="ARBA" id="ARBA00022833"/>
    </source>
</evidence>
<evidence type="ECO:0000256" key="3">
    <source>
        <dbReference type="ARBA" id="ARBA00011738"/>
    </source>
</evidence>
<keyword evidence="14" id="KW-0648">Protein biosynthesis</keyword>
<feature type="domain" description="TRNA-binding" evidence="18">
    <location>
        <begin position="124"/>
        <end position="225"/>
    </location>
</feature>
<keyword evidence="13" id="KW-0694">RNA-binding</keyword>
<accession>A0A1W1DHY9</accession>
<keyword evidence="15 19" id="KW-0030">Aminoacyl-tRNA synthetase</keyword>
<evidence type="ECO:0000256" key="6">
    <source>
        <dbReference type="ARBA" id="ARBA00022490"/>
    </source>
</evidence>
<dbReference type="PANTHER" id="PTHR45765:SF1">
    <property type="entry name" value="METHIONINE--TRNA LIGASE, CYTOPLASMIC"/>
    <property type="match status" value="1"/>
</dbReference>
<evidence type="ECO:0000256" key="4">
    <source>
        <dbReference type="ARBA" id="ARBA00012838"/>
    </source>
</evidence>
<dbReference type="Gene3D" id="1.10.730.10">
    <property type="entry name" value="Isoleucyl-tRNA Synthetase, Domain 1"/>
    <property type="match status" value="1"/>
</dbReference>
<dbReference type="PROSITE" id="PS50886">
    <property type="entry name" value="TRBD"/>
    <property type="match status" value="1"/>
</dbReference>
<dbReference type="GO" id="GO:0005524">
    <property type="term" value="F:ATP binding"/>
    <property type="evidence" value="ECO:0007669"/>
    <property type="project" value="UniProtKB-KW"/>
</dbReference>
<reference evidence="19" key="1">
    <citation type="submission" date="2016-10" db="EMBL/GenBank/DDBJ databases">
        <authorList>
            <person name="de Groot N.N."/>
        </authorList>
    </citation>
    <scope>NUCLEOTIDE SEQUENCE</scope>
</reference>
<evidence type="ECO:0000256" key="15">
    <source>
        <dbReference type="ARBA" id="ARBA00023146"/>
    </source>
</evidence>
<dbReference type="SUPFAM" id="SSF50249">
    <property type="entry name" value="Nucleic acid-binding proteins"/>
    <property type="match status" value="1"/>
</dbReference>
<keyword evidence="7" id="KW-0820">tRNA-binding</keyword>
<dbReference type="Pfam" id="PF01588">
    <property type="entry name" value="tRNA_bind"/>
    <property type="match status" value="1"/>
</dbReference>
<evidence type="ECO:0000256" key="2">
    <source>
        <dbReference type="ARBA" id="ARBA00004496"/>
    </source>
</evidence>
<evidence type="ECO:0000256" key="12">
    <source>
        <dbReference type="ARBA" id="ARBA00022840"/>
    </source>
</evidence>
<dbReference type="PANTHER" id="PTHR45765">
    <property type="entry name" value="METHIONINE--TRNA LIGASE"/>
    <property type="match status" value="1"/>
</dbReference>
<dbReference type="Pfam" id="PF19303">
    <property type="entry name" value="Anticodon_3"/>
    <property type="match status" value="1"/>
</dbReference>
<dbReference type="InterPro" id="IPR009080">
    <property type="entry name" value="tRNAsynth_Ia_anticodon-bd"/>
</dbReference>
<comment type="subcellular location">
    <subcellularLocation>
        <location evidence="2">Cytoplasm</location>
    </subcellularLocation>
</comment>
<evidence type="ECO:0000256" key="1">
    <source>
        <dbReference type="ARBA" id="ARBA00003314"/>
    </source>
</evidence>
<evidence type="ECO:0000256" key="17">
    <source>
        <dbReference type="ARBA" id="ARBA00047364"/>
    </source>
</evidence>
<keyword evidence="11" id="KW-0862">Zinc</keyword>
<dbReference type="SUPFAM" id="SSF47323">
    <property type="entry name" value="Anticodon-binding domain of a subclass of class I aminoacyl-tRNA synthetases"/>
    <property type="match status" value="1"/>
</dbReference>
<dbReference type="FunFam" id="2.40.50.140:FF:000042">
    <property type="entry name" value="Methionine--tRNA ligase"/>
    <property type="match status" value="1"/>
</dbReference>
<dbReference type="InterPro" id="IPR012340">
    <property type="entry name" value="NA-bd_OB-fold"/>
</dbReference>
<evidence type="ECO:0000256" key="10">
    <source>
        <dbReference type="ARBA" id="ARBA00022741"/>
    </source>
</evidence>
<evidence type="ECO:0000256" key="7">
    <source>
        <dbReference type="ARBA" id="ARBA00022555"/>
    </source>
</evidence>
<gene>
    <name evidence="19" type="ORF">MNB_SUP05-6-610</name>
</gene>
<evidence type="ECO:0000313" key="19">
    <source>
        <dbReference type="EMBL" id="SFV80937.1"/>
    </source>
</evidence>
<comment type="catalytic activity">
    <reaction evidence="17">
        <text>tRNA(Met) + L-methionine + ATP = L-methionyl-tRNA(Met) + AMP + diphosphate</text>
        <dbReference type="Rhea" id="RHEA:13481"/>
        <dbReference type="Rhea" id="RHEA-COMP:9667"/>
        <dbReference type="Rhea" id="RHEA-COMP:9698"/>
        <dbReference type="ChEBI" id="CHEBI:30616"/>
        <dbReference type="ChEBI" id="CHEBI:33019"/>
        <dbReference type="ChEBI" id="CHEBI:57844"/>
        <dbReference type="ChEBI" id="CHEBI:78442"/>
        <dbReference type="ChEBI" id="CHEBI:78530"/>
        <dbReference type="ChEBI" id="CHEBI:456215"/>
        <dbReference type="EC" id="6.1.1.10"/>
    </reaction>
</comment>
<dbReference type="CDD" id="cd02800">
    <property type="entry name" value="tRNA_bind_EcMetRS_like"/>
    <property type="match status" value="1"/>
</dbReference>
<evidence type="ECO:0000256" key="16">
    <source>
        <dbReference type="ARBA" id="ARBA00030904"/>
    </source>
</evidence>
<keyword evidence="6" id="KW-0963">Cytoplasm</keyword>
<dbReference type="GO" id="GO:0006431">
    <property type="term" value="P:methionyl-tRNA aminoacylation"/>
    <property type="evidence" value="ECO:0007669"/>
    <property type="project" value="InterPro"/>
</dbReference>